<dbReference type="EC" id="5.1.3.6" evidence="3"/>
<keyword evidence="3" id="KW-0413">Isomerase</keyword>
<dbReference type="InterPro" id="IPR001509">
    <property type="entry name" value="Epimerase_deHydtase"/>
</dbReference>
<dbReference type="PRINTS" id="PR01713">
    <property type="entry name" value="NUCEPIMERASE"/>
</dbReference>
<dbReference type="RefSeq" id="WP_214399886.1">
    <property type="nucleotide sequence ID" value="NZ_LR792632.1"/>
</dbReference>
<dbReference type="EMBL" id="LR792632">
    <property type="protein sequence ID" value="CAB3290087.1"/>
    <property type="molecule type" value="Genomic_DNA"/>
</dbReference>
<feature type="domain" description="NAD-dependent epimerase/dehydratase" evidence="2">
    <location>
        <begin position="6"/>
        <end position="249"/>
    </location>
</feature>
<dbReference type="InterPro" id="IPR036291">
    <property type="entry name" value="NAD(P)-bd_dom_sf"/>
</dbReference>
<dbReference type="Proteomes" id="UP000679213">
    <property type="component" value="Chromosome I"/>
</dbReference>
<accession>A0A8D6PTY4</accession>
<dbReference type="AlphaFoldDB" id="A0A8D6PTY4"/>
<keyword evidence="1" id="KW-0520">NAD</keyword>
<proteinExistence type="predicted"/>
<dbReference type="SUPFAM" id="SSF51735">
    <property type="entry name" value="NAD(P)-binding Rossmann-fold domains"/>
    <property type="match status" value="1"/>
</dbReference>
<evidence type="ECO:0000313" key="4">
    <source>
        <dbReference type="Proteomes" id="UP000679213"/>
    </source>
</evidence>
<protein>
    <submittedName>
        <fullName evidence="3">UDP-glucuronate 4-epimerase</fullName>
        <ecNumber evidence="3">5.1.3.6</ecNumber>
    </submittedName>
</protein>
<dbReference type="GeneID" id="65884353"/>
<dbReference type="KEGG" id="mesg:MLAUSG7_1572"/>
<name>A0A8D6PTY4_9EURY</name>
<dbReference type="Pfam" id="PF01370">
    <property type="entry name" value="Epimerase"/>
    <property type="match status" value="1"/>
</dbReference>
<organism evidence="3 4">
    <name type="scientific">Methanocaldococcus lauensis</name>
    <dbReference type="NCBI Taxonomy" id="2546128"/>
    <lineage>
        <taxon>Archaea</taxon>
        <taxon>Methanobacteriati</taxon>
        <taxon>Methanobacteriota</taxon>
        <taxon>Methanomada group</taxon>
        <taxon>Methanococci</taxon>
        <taxon>Methanococcales</taxon>
        <taxon>Methanocaldococcaceae</taxon>
        <taxon>Methanocaldococcus</taxon>
    </lineage>
</organism>
<keyword evidence="4" id="KW-1185">Reference proteome</keyword>
<sequence>MKYSDILVTGSAGFIGFHLCKYLLENFEDIKVVGVDNLNNYYNPILKKKRNEILKSYNNYEFIKLDFSNWDELLESLKDKEIDLIVHLGAQAGVRYSLKNPWVYVKSNDLGTLNIFEFARRFDINKVVYASSSSVYGGNKKIPFSEDDRVDKPISLYAATKRANELMAHTYHHLYGIKMIGLRFFTVYGEYGRPDMAFWKFTKNILLGKPIDVYNYGKMMRDFTYISDVVDGIMSAIKKDFEYEIFNLGNDNPVKLEYAISLIEKYSGKKAIKNYLPMQPGDVEKTWADLTKSRKLLDYNPKVSIEDGLKRFVYWFKENFDWVKDI</sequence>
<evidence type="ECO:0000256" key="1">
    <source>
        <dbReference type="ARBA" id="ARBA00023027"/>
    </source>
</evidence>
<dbReference type="GO" id="GO:0050378">
    <property type="term" value="F:UDP-glucuronate 4-epimerase activity"/>
    <property type="evidence" value="ECO:0007669"/>
    <property type="project" value="UniProtKB-EC"/>
</dbReference>
<evidence type="ECO:0000313" key="3">
    <source>
        <dbReference type="EMBL" id="CAB3290087.1"/>
    </source>
</evidence>
<gene>
    <name evidence="3" type="ORF">MLAUSG7_1572</name>
</gene>
<evidence type="ECO:0000259" key="2">
    <source>
        <dbReference type="Pfam" id="PF01370"/>
    </source>
</evidence>
<dbReference type="PANTHER" id="PTHR43574">
    <property type="entry name" value="EPIMERASE-RELATED"/>
    <property type="match status" value="1"/>
</dbReference>
<dbReference type="Gene3D" id="3.40.50.720">
    <property type="entry name" value="NAD(P)-binding Rossmann-like Domain"/>
    <property type="match status" value="1"/>
</dbReference>
<reference evidence="3 4" key="1">
    <citation type="submission" date="2020-04" db="EMBL/GenBank/DDBJ databases">
        <authorList>
            <consortium name="Genoscope - CEA"/>
            <person name="William W."/>
        </authorList>
    </citation>
    <scope>NUCLEOTIDE SEQUENCE [LARGE SCALE GENOMIC DNA]</scope>
    <source>
        <strain evidence="3 4">SG7</strain>
    </source>
</reference>